<feature type="domain" description="Methanogenesis regulatory protein FilR1 middle" evidence="1">
    <location>
        <begin position="125"/>
        <end position="253"/>
    </location>
</feature>
<dbReference type="CDD" id="cd00090">
    <property type="entry name" value="HTH_ARSR"/>
    <property type="match status" value="1"/>
</dbReference>
<dbReference type="Gene3D" id="1.10.10.10">
    <property type="entry name" value="Winged helix-like DNA-binding domain superfamily/Winged helix DNA-binding domain"/>
    <property type="match status" value="1"/>
</dbReference>
<organism evidence="3 4">
    <name type="scientific">Haloarcula terrestris</name>
    <dbReference type="NCBI Taxonomy" id="2950533"/>
    <lineage>
        <taxon>Archaea</taxon>
        <taxon>Methanobacteriati</taxon>
        <taxon>Methanobacteriota</taxon>
        <taxon>Stenosarchaea group</taxon>
        <taxon>Halobacteria</taxon>
        <taxon>Halobacteriales</taxon>
        <taxon>Haloarculaceae</taxon>
        <taxon>Haloarcula</taxon>
    </lineage>
</organism>
<sequence>MDEPLDRVAFLANSPNRIRVLETLATGPHTRAELAAQTDVARATLSRILSEFEDREWIEHPRDRYVATPQGVQLVRAVRSLTETVEALDRLGEQVQWFPIEHVDFDVGELHDATIVRPDATDNVRPLTRSLEHIRQAETVRLVASQHAPPALAALWQATVVDRRLTLDGIVATPVFDAIRDSETDAQRMREMVATDRVRFFRGSGLPACNCVDNDGTIIFALRDDNGASQALVETESQAVREWFDAFFDRHREAAAPITAADLDE</sequence>
<dbReference type="InterPro" id="IPR036388">
    <property type="entry name" value="WH-like_DNA-bd_sf"/>
</dbReference>
<evidence type="ECO:0000313" key="3">
    <source>
        <dbReference type="EMBL" id="MDS0221442.1"/>
    </source>
</evidence>
<dbReference type="RefSeq" id="WP_310896091.1">
    <property type="nucleotide sequence ID" value="NZ_JAMQOM010000003.1"/>
</dbReference>
<protein>
    <submittedName>
        <fullName evidence="3">Helix-turn-helix domain-containing protein</fullName>
    </submittedName>
</protein>
<accession>A0AAE4EWV0</accession>
<dbReference type="EMBL" id="JAMQOM010000003">
    <property type="protein sequence ID" value="MDS0221442.1"/>
    <property type="molecule type" value="Genomic_DNA"/>
</dbReference>
<dbReference type="InterPro" id="IPR057527">
    <property type="entry name" value="HVO_A0261-like_N"/>
</dbReference>
<dbReference type="Pfam" id="PF08350">
    <property type="entry name" value="FilR1_middle"/>
    <property type="match status" value="1"/>
</dbReference>
<evidence type="ECO:0000259" key="2">
    <source>
        <dbReference type="Pfam" id="PF25213"/>
    </source>
</evidence>
<feature type="domain" description="HVO-A0261-like N-terminal" evidence="2">
    <location>
        <begin position="6"/>
        <end position="89"/>
    </location>
</feature>
<dbReference type="InterPro" id="IPR011991">
    <property type="entry name" value="ArsR-like_HTH"/>
</dbReference>
<dbReference type="Proteomes" id="UP001253439">
    <property type="component" value="Unassembled WGS sequence"/>
</dbReference>
<gene>
    <name evidence="3" type="ORF">NDI54_08780</name>
</gene>
<dbReference type="SUPFAM" id="SSF46785">
    <property type="entry name" value="Winged helix' DNA-binding domain"/>
    <property type="match status" value="1"/>
</dbReference>
<dbReference type="Pfam" id="PF25213">
    <property type="entry name" value="HVO_A0261_N"/>
    <property type="match status" value="1"/>
</dbReference>
<dbReference type="AlphaFoldDB" id="A0AAE4EWV0"/>
<evidence type="ECO:0000313" key="4">
    <source>
        <dbReference type="Proteomes" id="UP001253439"/>
    </source>
</evidence>
<proteinExistence type="predicted"/>
<evidence type="ECO:0000259" key="1">
    <source>
        <dbReference type="Pfam" id="PF08350"/>
    </source>
</evidence>
<reference evidence="3 4" key="1">
    <citation type="submission" date="2022-06" db="EMBL/GenBank/DDBJ databases">
        <title>Haloarcula sp. a new haloarchaeum isolate from saline soil.</title>
        <authorList>
            <person name="Strakova D."/>
            <person name="Galisteo C."/>
            <person name="Sanchez-Porro C."/>
            <person name="Ventosa A."/>
        </authorList>
    </citation>
    <scope>NUCLEOTIDE SEQUENCE [LARGE SCALE GENOMIC DNA]</scope>
    <source>
        <strain evidence="3 4">S1AR25-5A</strain>
    </source>
</reference>
<name>A0AAE4EWV0_9EURY</name>
<keyword evidence="4" id="KW-1185">Reference proteome</keyword>
<comment type="caution">
    <text evidence="3">The sequence shown here is derived from an EMBL/GenBank/DDBJ whole genome shotgun (WGS) entry which is preliminary data.</text>
</comment>
<dbReference type="InterPro" id="IPR036390">
    <property type="entry name" value="WH_DNA-bd_sf"/>
</dbReference>
<dbReference type="InterPro" id="IPR013561">
    <property type="entry name" value="FilR1_middle_dom"/>
</dbReference>